<dbReference type="SMART" id="SM00320">
    <property type="entry name" value="WD40"/>
    <property type="match status" value="2"/>
</dbReference>
<protein>
    <recommendedName>
        <fullName evidence="5">Coronin</fullName>
    </recommendedName>
</protein>
<reference evidence="3 4" key="1">
    <citation type="submission" date="2014-06" db="EMBL/GenBank/DDBJ databases">
        <authorList>
            <consortium name="DOE Joint Genome Institute"/>
            <person name="Kuo A."/>
            <person name="Kohler A."/>
            <person name="Nagy L.G."/>
            <person name="Floudas D."/>
            <person name="Copeland A."/>
            <person name="Barry K.W."/>
            <person name="Cichocki N."/>
            <person name="Veneault-Fourrey C."/>
            <person name="LaButti K."/>
            <person name="Lindquist E.A."/>
            <person name="Lipzen A."/>
            <person name="Lundell T."/>
            <person name="Morin E."/>
            <person name="Murat C."/>
            <person name="Sun H."/>
            <person name="Tunlid A."/>
            <person name="Henrissat B."/>
            <person name="Grigoriev I.V."/>
            <person name="Hibbett D.S."/>
            <person name="Martin F."/>
            <person name="Nordberg H.P."/>
            <person name="Cantor M.N."/>
            <person name="Hua S.X."/>
        </authorList>
    </citation>
    <scope>NUCLEOTIDE SEQUENCE [LARGE SCALE GENOMIC DNA]</scope>
    <source>
        <strain evidence="3 4">ATCC 200175</strain>
    </source>
</reference>
<dbReference type="InterPro" id="IPR015943">
    <property type="entry name" value="WD40/YVTN_repeat-like_dom_sf"/>
</dbReference>
<keyword evidence="4" id="KW-1185">Reference proteome</keyword>
<accession>A0A0C9TYQ6</accession>
<evidence type="ECO:0000256" key="2">
    <source>
        <dbReference type="SAM" id="MobiDB-lite"/>
    </source>
</evidence>
<organism evidence="3 4">
    <name type="scientific">Paxillus involutus ATCC 200175</name>
    <dbReference type="NCBI Taxonomy" id="664439"/>
    <lineage>
        <taxon>Eukaryota</taxon>
        <taxon>Fungi</taxon>
        <taxon>Dikarya</taxon>
        <taxon>Basidiomycota</taxon>
        <taxon>Agaricomycotina</taxon>
        <taxon>Agaricomycetes</taxon>
        <taxon>Agaricomycetidae</taxon>
        <taxon>Boletales</taxon>
        <taxon>Paxilineae</taxon>
        <taxon>Paxillaceae</taxon>
        <taxon>Paxillus</taxon>
    </lineage>
</organism>
<feature type="compositionally biased region" description="Low complexity" evidence="2">
    <location>
        <begin position="282"/>
        <end position="298"/>
    </location>
</feature>
<sequence>MAESTLLATHLVKIESLRGQRTASKFGTPRLEVEYSPSDTRCTYSDLLHGLSTAHTLPEPVIIWNSHNGEQLRTWKAHDDNWTKLSLSPTGTQLATSAWFESMALVFDIATGGQVAALPHHNNVPTIAYSPSGRFIAIGSKDHKVYVWEAPVFEDPQTKVQKVSSHMDFFPSELTVHPVAPTIVLTRDQQASPPPRRVLNRVRNTFENVFSRRSAGATQASPVREIVEPVEVAAGRDKVFWIVLERIVWTPLNTLIFMVFYCRKPGPEERRGFAPINRDTRANSSQAVASNAATANQSERPKTVHDAGNVGAAVGLDSSTNPAGSSVIRAQPERTASISLSGAESRSALRDPSQTPAVIHNQRESIEMVPMLQNPTLPANAPLQPTSSTDPLSPAIVSPKSLPSSATMMSELLSVLSNDTCPISTQPPPNNANDPDPIAVTVSLEELAILQELRRRKATSALVGTVAEPLGGPQRDHESNTPAVIHNQRGKHRDGPHAAEPNITSKCAPAAHVFDRSVVPCDRIPQISTIQRNYDPPPNNANDPDPIAVTVSLEELAILQELRRRKATSALVGTVAEPLGGPQRDHESNVHHDGPSITLAIPRNPTVPAHILPQPTPLTDALPLAVTPSEASSPSTAAVTSAPLFVSSDSAHPPSMQPQSQHRELQSGNTLSPEELVTMQDLRRRKMLDSIV</sequence>
<dbReference type="PANTHER" id="PTHR19879:SF9">
    <property type="entry name" value="TRANSCRIPTION INITIATION FACTOR TFIID SUBUNIT 5"/>
    <property type="match status" value="1"/>
</dbReference>
<evidence type="ECO:0000256" key="1">
    <source>
        <dbReference type="PROSITE-ProRule" id="PRU00221"/>
    </source>
</evidence>
<dbReference type="HOGENOM" id="CLU_398003_0_0_1"/>
<dbReference type="Proteomes" id="UP000053647">
    <property type="component" value="Unassembled WGS sequence"/>
</dbReference>
<dbReference type="AlphaFoldDB" id="A0A0C9TYQ6"/>
<dbReference type="InterPro" id="IPR011047">
    <property type="entry name" value="Quinoprotein_ADH-like_sf"/>
</dbReference>
<dbReference type="Pfam" id="PF00400">
    <property type="entry name" value="WD40"/>
    <property type="match status" value="1"/>
</dbReference>
<dbReference type="InterPro" id="IPR001680">
    <property type="entry name" value="WD40_rpt"/>
</dbReference>
<dbReference type="EMBL" id="KN819364">
    <property type="protein sequence ID" value="KIJ12431.1"/>
    <property type="molecule type" value="Genomic_DNA"/>
</dbReference>
<feature type="region of interest" description="Disordered" evidence="2">
    <location>
        <begin position="646"/>
        <end position="673"/>
    </location>
</feature>
<dbReference type="SUPFAM" id="SSF50998">
    <property type="entry name" value="Quinoprotein alcohol dehydrogenase-like"/>
    <property type="match status" value="1"/>
</dbReference>
<dbReference type="OrthoDB" id="1602884at2759"/>
<dbReference type="Gene3D" id="2.130.10.10">
    <property type="entry name" value="YVTN repeat-like/Quinoprotein amine dehydrogenase"/>
    <property type="match status" value="1"/>
</dbReference>
<gene>
    <name evidence="3" type="ORF">PAXINDRAFT_101239</name>
</gene>
<evidence type="ECO:0008006" key="5">
    <source>
        <dbReference type="Google" id="ProtNLM"/>
    </source>
</evidence>
<proteinExistence type="predicted"/>
<dbReference type="PROSITE" id="PS50082">
    <property type="entry name" value="WD_REPEATS_2"/>
    <property type="match status" value="1"/>
</dbReference>
<feature type="compositionally biased region" description="Polar residues" evidence="2">
    <location>
        <begin position="377"/>
        <end position="391"/>
    </location>
</feature>
<feature type="repeat" description="WD" evidence="1">
    <location>
        <begin position="117"/>
        <end position="149"/>
    </location>
</feature>
<evidence type="ECO:0000313" key="4">
    <source>
        <dbReference type="Proteomes" id="UP000053647"/>
    </source>
</evidence>
<dbReference type="PANTHER" id="PTHR19879">
    <property type="entry name" value="TRANSCRIPTION INITIATION FACTOR TFIID"/>
    <property type="match status" value="1"/>
</dbReference>
<feature type="region of interest" description="Disordered" evidence="2">
    <location>
        <begin position="377"/>
        <end position="400"/>
    </location>
</feature>
<dbReference type="PROSITE" id="PS50294">
    <property type="entry name" value="WD_REPEATS_REGION"/>
    <property type="match status" value="1"/>
</dbReference>
<keyword evidence="1" id="KW-0853">WD repeat</keyword>
<feature type="compositionally biased region" description="Polar residues" evidence="2">
    <location>
        <begin position="334"/>
        <end position="344"/>
    </location>
</feature>
<name>A0A0C9TYQ6_PAXIN</name>
<evidence type="ECO:0000313" key="3">
    <source>
        <dbReference type="EMBL" id="KIJ12431.1"/>
    </source>
</evidence>
<feature type="region of interest" description="Disordered" evidence="2">
    <location>
        <begin position="270"/>
        <end position="356"/>
    </location>
</feature>
<reference evidence="4" key="2">
    <citation type="submission" date="2015-01" db="EMBL/GenBank/DDBJ databases">
        <title>Evolutionary Origins and Diversification of the Mycorrhizal Mutualists.</title>
        <authorList>
            <consortium name="DOE Joint Genome Institute"/>
            <consortium name="Mycorrhizal Genomics Consortium"/>
            <person name="Kohler A."/>
            <person name="Kuo A."/>
            <person name="Nagy L.G."/>
            <person name="Floudas D."/>
            <person name="Copeland A."/>
            <person name="Barry K.W."/>
            <person name="Cichocki N."/>
            <person name="Veneault-Fourrey C."/>
            <person name="LaButti K."/>
            <person name="Lindquist E.A."/>
            <person name="Lipzen A."/>
            <person name="Lundell T."/>
            <person name="Morin E."/>
            <person name="Murat C."/>
            <person name="Riley R."/>
            <person name="Ohm R."/>
            <person name="Sun H."/>
            <person name="Tunlid A."/>
            <person name="Henrissat B."/>
            <person name="Grigoriev I.V."/>
            <person name="Hibbett D.S."/>
            <person name="Martin F."/>
        </authorList>
    </citation>
    <scope>NUCLEOTIDE SEQUENCE [LARGE SCALE GENOMIC DNA]</scope>
    <source>
        <strain evidence="4">ATCC 200175</strain>
    </source>
</reference>